<dbReference type="SUPFAM" id="SSF47598">
    <property type="entry name" value="Ribbon-helix-helix"/>
    <property type="match status" value="1"/>
</dbReference>
<keyword evidence="2" id="KW-1185">Reference proteome</keyword>
<sequence length="61" mass="7270">MKKMGRPKGDNNKDYICTIRMDERTMKRLEAYCRFLKKAKSEVIRDAINMIVDEAEDRDDN</sequence>
<dbReference type="RefSeq" id="WP_005604156.1">
    <property type="nucleotide sequence ID" value="NZ_GG663524.1"/>
</dbReference>
<evidence type="ECO:0000313" key="2">
    <source>
        <dbReference type="Proteomes" id="UP000006238"/>
    </source>
</evidence>
<name>D4S227_9FIRM</name>
<protein>
    <submittedName>
        <fullName evidence="1">Uncharacterized protein</fullName>
    </submittedName>
</protein>
<dbReference type="HOGENOM" id="CLU_198307_2_1_9"/>
<dbReference type="Proteomes" id="UP000006238">
    <property type="component" value="Unassembled WGS sequence"/>
</dbReference>
<evidence type="ECO:0000313" key="1">
    <source>
        <dbReference type="EMBL" id="EFF67729.1"/>
    </source>
</evidence>
<gene>
    <name evidence="1" type="ORF">BUTYVIB_02149</name>
</gene>
<proteinExistence type="predicted"/>
<dbReference type="EMBL" id="ABWN01000036">
    <property type="protein sequence ID" value="EFF67729.1"/>
    <property type="molecule type" value="Genomic_DNA"/>
</dbReference>
<organism evidence="1 2">
    <name type="scientific">Eshraghiella crossota DSM 2876</name>
    <dbReference type="NCBI Taxonomy" id="511680"/>
    <lineage>
        <taxon>Bacteria</taxon>
        <taxon>Bacillati</taxon>
        <taxon>Bacillota</taxon>
        <taxon>Clostridia</taxon>
        <taxon>Lachnospirales</taxon>
        <taxon>Lachnospiraceae</taxon>
        <taxon>Eshraghiella</taxon>
    </lineage>
</organism>
<reference evidence="1 2" key="1">
    <citation type="submission" date="2010-02" db="EMBL/GenBank/DDBJ databases">
        <authorList>
            <person name="Weinstock G."/>
            <person name="Sodergren E."/>
            <person name="Clifton S."/>
            <person name="Fulton L."/>
            <person name="Fulton B."/>
            <person name="Courtney L."/>
            <person name="Fronick C."/>
            <person name="Harrison M."/>
            <person name="Strong C."/>
            <person name="Farmer C."/>
            <person name="Delahaunty K."/>
            <person name="Markovic C."/>
            <person name="Hall O."/>
            <person name="Minx P."/>
            <person name="Tomlinson C."/>
            <person name="Mitreva M."/>
            <person name="Nelson J."/>
            <person name="Hou S."/>
            <person name="Wollam A."/>
            <person name="Pepin K.H."/>
            <person name="Johnson M."/>
            <person name="Bhonagiri V."/>
            <person name="Zhang X."/>
            <person name="Suruliraj S."/>
            <person name="Warren W."/>
            <person name="Chinwalla A."/>
            <person name="Mardis E.R."/>
            <person name="Wilson R.K."/>
        </authorList>
    </citation>
    <scope>NUCLEOTIDE SEQUENCE [LARGE SCALE GENOMIC DNA]</scope>
    <source>
        <strain evidence="1 2">DSM 2876</strain>
    </source>
</reference>
<dbReference type="InterPro" id="IPR010985">
    <property type="entry name" value="Ribbon_hlx_hlx"/>
</dbReference>
<dbReference type="AlphaFoldDB" id="D4S227"/>
<dbReference type="GeneID" id="98917731"/>
<accession>D4S227</accession>
<dbReference type="GO" id="GO:0006355">
    <property type="term" value="P:regulation of DNA-templated transcription"/>
    <property type="evidence" value="ECO:0007669"/>
    <property type="project" value="InterPro"/>
</dbReference>
<comment type="caution">
    <text evidence="1">The sequence shown here is derived from an EMBL/GenBank/DDBJ whole genome shotgun (WGS) entry which is preliminary data.</text>
</comment>